<evidence type="ECO:0000313" key="1">
    <source>
        <dbReference type="EMBL" id="MFB6489812.1"/>
    </source>
</evidence>
<reference evidence="1" key="1">
    <citation type="submission" date="2024-07" db="EMBL/GenBank/DDBJ databases">
        <title>Metagenome and Metagenome-Assembled Genomes of Archaea from a hot spring from the geothermal field of Los Azufres, Mexico.</title>
        <authorList>
            <person name="Marin-Paredes R."/>
            <person name="Martinez-Romero E."/>
            <person name="Servin-Garciduenas L.E."/>
        </authorList>
    </citation>
    <scope>NUCLEOTIDE SEQUENCE</scope>
</reference>
<evidence type="ECO:0000313" key="2">
    <source>
        <dbReference type="Proteomes" id="UP000033636"/>
    </source>
</evidence>
<name>A0ACC6UYC9_9CREN</name>
<dbReference type="EMBL" id="JZWT02000002">
    <property type="protein sequence ID" value="MFB6489812.1"/>
    <property type="molecule type" value="Genomic_DNA"/>
</dbReference>
<proteinExistence type="predicted"/>
<organism evidence="1 2">
    <name type="scientific">Thermoproteus sp. AZ2</name>
    <dbReference type="NCBI Taxonomy" id="1609232"/>
    <lineage>
        <taxon>Archaea</taxon>
        <taxon>Thermoproteota</taxon>
        <taxon>Thermoprotei</taxon>
        <taxon>Thermoproteales</taxon>
        <taxon>Thermoproteaceae</taxon>
        <taxon>Thermoproteus</taxon>
    </lineage>
</organism>
<keyword evidence="1" id="KW-0067">ATP-binding</keyword>
<keyword evidence="1" id="KW-0547">Nucleotide-binding</keyword>
<dbReference type="Proteomes" id="UP000033636">
    <property type="component" value="Unassembled WGS sequence"/>
</dbReference>
<protein>
    <submittedName>
        <fullName evidence="1">ATP-binding protein</fullName>
    </submittedName>
</protein>
<sequence length="301" mass="34518">MIELQVLLLVALLISMIIYEFKDNILIGFHYIIPVFLPLDKHITIIGPTRSGKTTTAKRIVRRGRVKAIVLDWNGEYDYGVRVPANALTLDLSRLSKKLISELIGLSLDLNEPSIYFLYRAIKEYSINNFDDILNALDAYLTTTKSETEMKAAIMRRVEYVVDAIRRGKIPMELLLKTRKNIIINLSILTLIEEKILISLLVLAYIYNYFQHAGVSLKPQLFVVIDEAQNILERGAVVRHLITEIAKYGVRLILVTNILPPKELLVHTNVIITKSHYFYDSNIREPSIIISDKPRKITKFI</sequence>
<accession>A0ACC6UYC9</accession>
<gene>
    <name evidence="1" type="ORF">TU35_000960</name>
</gene>
<comment type="caution">
    <text evidence="1">The sequence shown here is derived from an EMBL/GenBank/DDBJ whole genome shotgun (WGS) entry which is preliminary data.</text>
</comment>